<sequence length="96" mass="11068">MFPQRALGRSVMRERLRVNRMLRLVGEHEAWTAAGRLPSEPSAHQILRLGSRVMRTRNCSFPVPPPKHSAAMLETVQRISRHKCLDNRLDVDDGLW</sequence>
<accession>A0A4V4H5V1</accession>
<comment type="caution">
    <text evidence="1">The sequence shown here is derived from an EMBL/GenBank/DDBJ whole genome shotgun (WGS) entry which is preliminary data.</text>
</comment>
<name>A0A4V4H5V1_MUSBA</name>
<proteinExistence type="predicted"/>
<evidence type="ECO:0000313" key="1">
    <source>
        <dbReference type="EMBL" id="THU57436.1"/>
    </source>
</evidence>
<dbReference type="AlphaFoldDB" id="A0A4V4H5V1"/>
<reference evidence="1 2" key="1">
    <citation type="journal article" date="2019" name="Nat. Plants">
        <title>Genome sequencing of Musa balbisiana reveals subgenome evolution and function divergence in polyploid bananas.</title>
        <authorList>
            <person name="Yao X."/>
        </authorList>
    </citation>
    <scope>NUCLEOTIDE SEQUENCE [LARGE SCALE GENOMIC DNA]</scope>
    <source>
        <strain evidence="2">cv. DH-PKW</strain>
        <tissue evidence="1">Leaves</tissue>
    </source>
</reference>
<evidence type="ECO:0000313" key="2">
    <source>
        <dbReference type="Proteomes" id="UP000317650"/>
    </source>
</evidence>
<protein>
    <submittedName>
        <fullName evidence="1">Uncharacterized protein</fullName>
    </submittedName>
</protein>
<dbReference type="EMBL" id="PYDT01000006">
    <property type="protein sequence ID" value="THU57436.1"/>
    <property type="molecule type" value="Genomic_DNA"/>
</dbReference>
<gene>
    <name evidence="1" type="ORF">C4D60_Mb03t03510</name>
</gene>
<keyword evidence="2" id="KW-1185">Reference proteome</keyword>
<organism evidence="1 2">
    <name type="scientific">Musa balbisiana</name>
    <name type="common">Banana</name>
    <dbReference type="NCBI Taxonomy" id="52838"/>
    <lineage>
        <taxon>Eukaryota</taxon>
        <taxon>Viridiplantae</taxon>
        <taxon>Streptophyta</taxon>
        <taxon>Embryophyta</taxon>
        <taxon>Tracheophyta</taxon>
        <taxon>Spermatophyta</taxon>
        <taxon>Magnoliopsida</taxon>
        <taxon>Liliopsida</taxon>
        <taxon>Zingiberales</taxon>
        <taxon>Musaceae</taxon>
        <taxon>Musa</taxon>
    </lineage>
</organism>
<dbReference type="Proteomes" id="UP000317650">
    <property type="component" value="Chromosome 3"/>
</dbReference>